<reference evidence="3" key="1">
    <citation type="submission" date="2016-11" db="EMBL/GenBank/DDBJ databases">
        <authorList>
            <person name="Varghese N."/>
            <person name="Submissions S."/>
        </authorList>
    </citation>
    <scope>NUCLEOTIDE SEQUENCE [LARGE SCALE GENOMIC DNA]</scope>
    <source>
        <strain evidence="3">DSM 3661</strain>
    </source>
</reference>
<keyword evidence="1" id="KW-0472">Membrane</keyword>
<sequence>MEKIVNDYSIELIIWQIFLVILLLIIIYFVVKLYKKLNNLQIKTSE</sequence>
<evidence type="ECO:0000313" key="3">
    <source>
        <dbReference type="Proteomes" id="UP000184260"/>
    </source>
</evidence>
<accession>A0A1M7B8P4</accession>
<feature type="transmembrane region" description="Helical" evidence="1">
    <location>
        <begin position="12"/>
        <end position="31"/>
    </location>
</feature>
<keyword evidence="1" id="KW-0812">Transmembrane</keyword>
<evidence type="ECO:0000313" key="2">
    <source>
        <dbReference type="EMBL" id="SHL51398.1"/>
    </source>
</evidence>
<dbReference type="Proteomes" id="UP000184260">
    <property type="component" value="Unassembled WGS sequence"/>
</dbReference>
<evidence type="ECO:0000256" key="1">
    <source>
        <dbReference type="SAM" id="Phobius"/>
    </source>
</evidence>
<organism evidence="2 3">
    <name type="scientific">Flavobacterium xanthum</name>
    <dbReference type="NCBI Taxonomy" id="69322"/>
    <lineage>
        <taxon>Bacteria</taxon>
        <taxon>Pseudomonadati</taxon>
        <taxon>Bacteroidota</taxon>
        <taxon>Flavobacteriia</taxon>
        <taxon>Flavobacteriales</taxon>
        <taxon>Flavobacteriaceae</taxon>
        <taxon>Flavobacterium</taxon>
    </lineage>
</organism>
<name>A0A1M7B8P4_9FLAO</name>
<dbReference type="STRING" id="69322.SAMN05443669_1008105"/>
<keyword evidence="1" id="KW-1133">Transmembrane helix</keyword>
<gene>
    <name evidence="2" type="ORF">SAMN05443669_1008105</name>
</gene>
<proteinExistence type="predicted"/>
<dbReference type="AlphaFoldDB" id="A0A1M7B8P4"/>
<dbReference type="EMBL" id="FRBU01000008">
    <property type="protein sequence ID" value="SHL51398.1"/>
    <property type="molecule type" value="Genomic_DNA"/>
</dbReference>
<protein>
    <submittedName>
        <fullName evidence="2">Uncharacterized protein</fullName>
    </submittedName>
</protein>
<keyword evidence="3" id="KW-1185">Reference proteome</keyword>